<accession>A0A182FCE5</accession>
<feature type="DNA-binding region" description="Homeobox" evidence="2">
    <location>
        <begin position="3"/>
        <end position="14"/>
    </location>
</feature>
<dbReference type="VEuPathDB" id="VectorBase:AALB20_033326"/>
<dbReference type="InterPro" id="IPR001356">
    <property type="entry name" value="HD"/>
</dbReference>
<sequence length="314" mass="32512">VWFQNRRAKWRRQEKSESLRLGLSHFSQLPHRLSCNGGNLPVDPWLSPPLLSALPGFLSHPQGVYPSYLTPPLSLNPSNLGMTNLAGLGHHPNGPQSLRISPQSMAAAMTGSPQLGPSPGSMRLSPPHLNGGHGGHIAPQNLSMPPVSQHGQTPLTPRHSPLANVAGGPLQPAAGPGPVPASIAVHCPVSSPQNLSLTPPTGLRSPPITAATTATAGGAAGHLSPSSSPTSLKQHGGAKHQAPLLDPGSESDSPAMADQPAVQQPTGRTAAALNMTVNATTHHSADMRTNSIATLRIKAKEHLENLSKGMTTMV</sequence>
<protein>
    <submittedName>
        <fullName evidence="4">Uncharacterized protein</fullName>
    </submittedName>
</protein>
<dbReference type="EnsemblMetazoa" id="AALB004180-RA">
    <property type="protein sequence ID" value="AALB004180-PA"/>
    <property type="gene ID" value="AALB004180"/>
</dbReference>
<dbReference type="InterPro" id="IPR003654">
    <property type="entry name" value="OAR_dom"/>
</dbReference>
<dbReference type="Proteomes" id="UP000069272">
    <property type="component" value="Chromosome 3L"/>
</dbReference>
<dbReference type="VEuPathDB" id="VectorBase:AALB004180"/>
<dbReference type="PANTHER" id="PTHR24329:SF405">
    <property type="entry name" value="RETINAL HOMEOBOX PROTEIN RX"/>
    <property type="match status" value="1"/>
</dbReference>
<dbReference type="GO" id="GO:0005634">
    <property type="term" value="C:nucleus"/>
    <property type="evidence" value="ECO:0007669"/>
    <property type="project" value="UniProtKB-SubCell"/>
</dbReference>
<dbReference type="STRING" id="7167.A0A182FCE5"/>
<dbReference type="AlphaFoldDB" id="A0A182FCE5"/>
<keyword evidence="2" id="KW-0539">Nucleus</keyword>
<dbReference type="SUPFAM" id="SSF46689">
    <property type="entry name" value="Homeodomain-like"/>
    <property type="match status" value="1"/>
</dbReference>
<dbReference type="PANTHER" id="PTHR24329">
    <property type="entry name" value="HOMEOBOX PROTEIN ARISTALESS"/>
    <property type="match status" value="1"/>
</dbReference>
<dbReference type="CDD" id="cd00086">
    <property type="entry name" value="homeodomain"/>
    <property type="match status" value="1"/>
</dbReference>
<dbReference type="PROSITE" id="PS50071">
    <property type="entry name" value="HOMEOBOX_2"/>
    <property type="match status" value="1"/>
</dbReference>
<reference evidence="4" key="2">
    <citation type="submission" date="2022-08" db="UniProtKB">
        <authorList>
            <consortium name="EnsemblMetazoa"/>
        </authorList>
    </citation>
    <scope>IDENTIFICATION</scope>
    <source>
        <strain evidence="4">STECLA/ALBI9_A</strain>
    </source>
</reference>
<organism evidence="4 5">
    <name type="scientific">Anopheles albimanus</name>
    <name type="common">New world malaria mosquito</name>
    <dbReference type="NCBI Taxonomy" id="7167"/>
    <lineage>
        <taxon>Eukaryota</taxon>
        <taxon>Metazoa</taxon>
        <taxon>Ecdysozoa</taxon>
        <taxon>Arthropoda</taxon>
        <taxon>Hexapoda</taxon>
        <taxon>Insecta</taxon>
        <taxon>Pterygota</taxon>
        <taxon>Neoptera</taxon>
        <taxon>Endopterygota</taxon>
        <taxon>Diptera</taxon>
        <taxon>Nematocera</taxon>
        <taxon>Culicoidea</taxon>
        <taxon>Culicidae</taxon>
        <taxon>Anophelinae</taxon>
        <taxon>Anopheles</taxon>
    </lineage>
</organism>
<dbReference type="InterPro" id="IPR009057">
    <property type="entry name" value="Homeodomain-like_sf"/>
</dbReference>
<dbReference type="InterPro" id="IPR050649">
    <property type="entry name" value="Paired_Homeobox_TFs"/>
</dbReference>
<evidence type="ECO:0000256" key="2">
    <source>
        <dbReference type="PROSITE-ProRule" id="PRU00108"/>
    </source>
</evidence>
<keyword evidence="5" id="KW-1185">Reference proteome</keyword>
<evidence type="ECO:0000256" key="3">
    <source>
        <dbReference type="SAM" id="MobiDB-lite"/>
    </source>
</evidence>
<evidence type="ECO:0000313" key="5">
    <source>
        <dbReference type="Proteomes" id="UP000069272"/>
    </source>
</evidence>
<feature type="region of interest" description="Disordered" evidence="3">
    <location>
        <begin position="130"/>
        <end position="177"/>
    </location>
</feature>
<comment type="subcellular location">
    <subcellularLocation>
        <location evidence="1 2">Nucleus</location>
    </subcellularLocation>
</comment>
<dbReference type="GO" id="GO:0000977">
    <property type="term" value="F:RNA polymerase II transcription regulatory region sequence-specific DNA binding"/>
    <property type="evidence" value="ECO:0007669"/>
    <property type="project" value="TreeGrafter"/>
</dbReference>
<feature type="region of interest" description="Disordered" evidence="3">
    <location>
        <begin position="215"/>
        <end position="267"/>
    </location>
</feature>
<dbReference type="GO" id="GO:0000981">
    <property type="term" value="F:DNA-binding transcription factor activity, RNA polymerase II-specific"/>
    <property type="evidence" value="ECO:0007669"/>
    <property type="project" value="TreeGrafter"/>
</dbReference>
<evidence type="ECO:0000256" key="1">
    <source>
        <dbReference type="ARBA" id="ARBA00004123"/>
    </source>
</evidence>
<keyword evidence="2" id="KW-0371">Homeobox</keyword>
<reference evidence="4 5" key="1">
    <citation type="journal article" date="2017" name="G3 (Bethesda)">
        <title>The Physical Genome Mapping of Anopheles albimanus Corrected Scaffold Misassemblies and Identified Interarm Rearrangements in Genus Anopheles.</title>
        <authorList>
            <person name="Artemov G.N."/>
            <person name="Peery A.N."/>
            <person name="Jiang X."/>
            <person name="Tu Z."/>
            <person name="Stegniy V.N."/>
            <person name="Sharakhova M.V."/>
            <person name="Sharakhov I.V."/>
        </authorList>
    </citation>
    <scope>NUCLEOTIDE SEQUENCE [LARGE SCALE GENOMIC DNA]</scope>
    <source>
        <strain evidence="4 5">ALBI9_A</strain>
    </source>
</reference>
<dbReference type="PROSITE" id="PS50803">
    <property type="entry name" value="OAR"/>
    <property type="match status" value="1"/>
</dbReference>
<evidence type="ECO:0000313" key="4">
    <source>
        <dbReference type="EnsemblMetazoa" id="AALB004180-PA"/>
    </source>
</evidence>
<keyword evidence="2" id="KW-0238">DNA-binding</keyword>
<dbReference type="Pfam" id="PF03826">
    <property type="entry name" value="OAR"/>
    <property type="match status" value="1"/>
</dbReference>
<feature type="compositionally biased region" description="Low complexity" evidence="3">
    <location>
        <begin position="166"/>
        <end position="176"/>
    </location>
</feature>
<feature type="compositionally biased region" description="Polar residues" evidence="3">
    <location>
        <begin position="224"/>
        <end position="233"/>
    </location>
</feature>
<proteinExistence type="predicted"/>
<name>A0A182FCE5_ANOAL</name>